<gene>
    <name evidence="1" type="ORF">PYW07_008131</name>
</gene>
<dbReference type="SUPFAM" id="SSF56219">
    <property type="entry name" value="DNase I-like"/>
    <property type="match status" value="1"/>
</dbReference>
<dbReference type="Gene3D" id="3.60.10.10">
    <property type="entry name" value="Endonuclease/exonuclease/phosphatase"/>
    <property type="match status" value="1"/>
</dbReference>
<protein>
    <recommendedName>
        <fullName evidence="3">Endonuclease/exonuclease/phosphatase domain-containing protein</fullName>
    </recommendedName>
</protein>
<evidence type="ECO:0008006" key="3">
    <source>
        <dbReference type="Google" id="ProtNLM"/>
    </source>
</evidence>
<evidence type="ECO:0000313" key="2">
    <source>
        <dbReference type="Proteomes" id="UP001231518"/>
    </source>
</evidence>
<proteinExistence type="predicted"/>
<comment type="caution">
    <text evidence="1">The sequence shown here is derived from an EMBL/GenBank/DDBJ whole genome shotgun (WGS) entry which is preliminary data.</text>
</comment>
<sequence>MQIDVIILTECWTNVDNPPPYMDNYNTFWTKNTLNQNDGVVVYVRKQLKVTSFSEPDFSEGNCLIITINTEFTFICSYRPPSFRNISSYLNSLESVLCTIKTQNKILAGDINLDILSDNITGAGHDYLNTLAMYGLRQGVNKPTRQNSCLDHFMVKCCKTWKTVVFEQQLTDHQPVLLYINNAMATRKNFTSQKIKINYLYIKMKPVFRCHDIT</sequence>
<name>A0AAD7YPN4_MYTSE</name>
<dbReference type="AlphaFoldDB" id="A0AAD7YPN4"/>
<dbReference type="InterPro" id="IPR036691">
    <property type="entry name" value="Endo/exonu/phosph_ase_sf"/>
</dbReference>
<organism evidence="1 2">
    <name type="scientific">Mythimna separata</name>
    <name type="common">Oriental armyworm</name>
    <name type="synonym">Pseudaletia separata</name>
    <dbReference type="NCBI Taxonomy" id="271217"/>
    <lineage>
        <taxon>Eukaryota</taxon>
        <taxon>Metazoa</taxon>
        <taxon>Ecdysozoa</taxon>
        <taxon>Arthropoda</taxon>
        <taxon>Hexapoda</taxon>
        <taxon>Insecta</taxon>
        <taxon>Pterygota</taxon>
        <taxon>Neoptera</taxon>
        <taxon>Endopterygota</taxon>
        <taxon>Lepidoptera</taxon>
        <taxon>Glossata</taxon>
        <taxon>Ditrysia</taxon>
        <taxon>Noctuoidea</taxon>
        <taxon>Noctuidae</taxon>
        <taxon>Noctuinae</taxon>
        <taxon>Hadenini</taxon>
        <taxon>Mythimna</taxon>
    </lineage>
</organism>
<evidence type="ECO:0000313" key="1">
    <source>
        <dbReference type="EMBL" id="KAJ8724151.1"/>
    </source>
</evidence>
<dbReference type="Proteomes" id="UP001231518">
    <property type="component" value="Chromosome 20"/>
</dbReference>
<keyword evidence="2" id="KW-1185">Reference proteome</keyword>
<reference evidence="1" key="1">
    <citation type="submission" date="2023-03" db="EMBL/GenBank/DDBJ databases">
        <title>Chromosome-level genomes of two armyworms, Mythimna separata and Mythimna loreyi, provide insights into the biosynthesis and reception of sex pheromones.</title>
        <authorList>
            <person name="Zhao H."/>
        </authorList>
    </citation>
    <scope>NUCLEOTIDE SEQUENCE</scope>
    <source>
        <strain evidence="1">BeijingLab</strain>
        <tissue evidence="1">Pupa</tissue>
    </source>
</reference>
<dbReference type="EMBL" id="JARGEI010000011">
    <property type="protein sequence ID" value="KAJ8724151.1"/>
    <property type="molecule type" value="Genomic_DNA"/>
</dbReference>
<dbReference type="PANTHER" id="PTHR33776">
    <property type="entry name" value="ENDO/EXONUCLEASE/PHOSPHATASE DOMAIN-CONTAINING PROTEIN"/>
    <property type="match status" value="1"/>
</dbReference>
<accession>A0AAD7YPN4</accession>
<dbReference type="PANTHER" id="PTHR33776:SF4">
    <property type="entry name" value="ENDONUCLEASE_EXONUCLEASE_PHOSPHATASE DOMAIN-CONTAINING PROTEIN"/>
    <property type="match status" value="1"/>
</dbReference>